<evidence type="ECO:0000259" key="17">
    <source>
        <dbReference type="PROSITE" id="PS50885"/>
    </source>
</evidence>
<accession>A0A0D6PA03</accession>
<keyword evidence="9" id="KW-0547">Nucleotide-binding</keyword>
<dbReference type="InterPro" id="IPR005467">
    <property type="entry name" value="His_kinase_dom"/>
</dbReference>
<dbReference type="RefSeq" id="WP_048863253.1">
    <property type="nucleotide sequence ID" value="NZ_BANB01000945.1"/>
</dbReference>
<keyword evidence="11" id="KW-0067">ATP-binding</keyword>
<dbReference type="InterPro" id="IPR036097">
    <property type="entry name" value="HisK_dim/P_sf"/>
</dbReference>
<dbReference type="Gene3D" id="1.10.287.130">
    <property type="match status" value="1"/>
</dbReference>
<dbReference type="OrthoDB" id="9804645at2"/>
<dbReference type="InterPro" id="IPR050980">
    <property type="entry name" value="2C_sensor_his_kinase"/>
</dbReference>
<dbReference type="SMART" id="SM00387">
    <property type="entry name" value="HATPase_c"/>
    <property type="match status" value="1"/>
</dbReference>
<dbReference type="AlphaFoldDB" id="A0A0D6PA03"/>
<feature type="transmembrane region" description="Helical" evidence="15">
    <location>
        <begin position="145"/>
        <end position="167"/>
    </location>
</feature>
<dbReference type="PRINTS" id="PR00344">
    <property type="entry name" value="BCTRLSENSOR"/>
</dbReference>
<proteinExistence type="predicted"/>
<dbReference type="SUPFAM" id="SSF158472">
    <property type="entry name" value="HAMP domain-like"/>
    <property type="match status" value="1"/>
</dbReference>
<dbReference type="Gene3D" id="3.30.565.10">
    <property type="entry name" value="Histidine kinase-like ATPase, C-terminal domain"/>
    <property type="match status" value="1"/>
</dbReference>
<dbReference type="CDD" id="cd00082">
    <property type="entry name" value="HisKA"/>
    <property type="match status" value="1"/>
</dbReference>
<keyword evidence="12 15" id="KW-1133">Transmembrane helix</keyword>
<dbReference type="EC" id="2.7.13.3" evidence="3"/>
<keyword evidence="13" id="KW-0902">Two-component regulatory system</keyword>
<keyword evidence="8 15" id="KW-0812">Transmembrane</keyword>
<dbReference type="SMART" id="SM00304">
    <property type="entry name" value="HAMP"/>
    <property type="match status" value="1"/>
</dbReference>
<dbReference type="InterPro" id="IPR003661">
    <property type="entry name" value="HisK_dim/P_dom"/>
</dbReference>
<keyword evidence="4" id="KW-1003">Cell membrane</keyword>
<dbReference type="InterPro" id="IPR003660">
    <property type="entry name" value="HAMP_dom"/>
</dbReference>
<dbReference type="Gene3D" id="1.10.8.500">
    <property type="entry name" value="HAMP domain in histidine kinase"/>
    <property type="match status" value="1"/>
</dbReference>
<comment type="caution">
    <text evidence="18">The sequence shown here is derived from an EMBL/GenBank/DDBJ whole genome shotgun (WGS) entry which is preliminary data.</text>
</comment>
<organism evidence="18 19">
    <name type="scientific">Acidisphaera rubrifaciens HS-AP3</name>
    <dbReference type="NCBI Taxonomy" id="1231350"/>
    <lineage>
        <taxon>Bacteria</taxon>
        <taxon>Pseudomonadati</taxon>
        <taxon>Pseudomonadota</taxon>
        <taxon>Alphaproteobacteria</taxon>
        <taxon>Acetobacterales</taxon>
        <taxon>Acetobacteraceae</taxon>
        <taxon>Acidisphaera</taxon>
    </lineage>
</organism>
<evidence type="ECO:0000256" key="3">
    <source>
        <dbReference type="ARBA" id="ARBA00012438"/>
    </source>
</evidence>
<reference evidence="18 19" key="1">
    <citation type="submission" date="2012-11" db="EMBL/GenBank/DDBJ databases">
        <title>Whole genome sequence of Acidisphaera rubrifaciens HS-AP3.</title>
        <authorList>
            <person name="Azuma Y."/>
            <person name="Higashiura N."/>
            <person name="Hirakawa H."/>
            <person name="Matsushita K."/>
        </authorList>
    </citation>
    <scope>NUCLEOTIDE SEQUENCE [LARGE SCALE GENOMIC DNA]</scope>
    <source>
        <strain evidence="18 19">HS-AP3</strain>
    </source>
</reference>
<sequence>MRRLLPGSTAGQVAVIVVVATLIAHVISSVIWIRMREGVPPQFRVATERMAIFTHACAAIPEEACATAVAAADRRTLRIHLADAPPDGQALPPRMAAVLHRQLAPLPARGRITEAGVSVGVPIHGEWLRFDLDAARLRPRWLHPVLTISFLLFLTAVPLLALSLWAVRQVTRPLEQLATAAEVIGEADPRPALREAGTREIRALARAFNDLLDRLRRHVAERTRMLAAVSHDLRTPLTRIRLRAEQIEDENLRGRLLRDVRMMELMIGSALSLLESQERREPAETVDLAALLQTICDEFADAGFDVTYTGPLHCPARVQPRALERALNNVIDNAQKFGGAARVGLRVTADGLEIDVEDDGPGIPPEERENVLKPFYRAAAGAEVPGSGLGLAIARTLVTAQGGTLTLHDRVPRGLCVRLTLPRHA</sequence>
<keyword evidence="10 18" id="KW-0418">Kinase</keyword>
<keyword evidence="5" id="KW-0997">Cell inner membrane</keyword>
<keyword evidence="19" id="KW-1185">Reference proteome</keyword>
<dbReference type="PANTHER" id="PTHR44936">
    <property type="entry name" value="SENSOR PROTEIN CREC"/>
    <property type="match status" value="1"/>
</dbReference>
<dbReference type="SUPFAM" id="SSF47384">
    <property type="entry name" value="Homodimeric domain of signal transducing histidine kinase"/>
    <property type="match status" value="1"/>
</dbReference>
<feature type="transmembrane region" description="Helical" evidence="15">
    <location>
        <begin position="12"/>
        <end position="33"/>
    </location>
</feature>
<keyword evidence="7" id="KW-0808">Transferase</keyword>
<dbReference type="SUPFAM" id="SSF55874">
    <property type="entry name" value="ATPase domain of HSP90 chaperone/DNA topoisomerase II/histidine kinase"/>
    <property type="match status" value="1"/>
</dbReference>
<evidence type="ECO:0000256" key="14">
    <source>
        <dbReference type="ARBA" id="ARBA00023136"/>
    </source>
</evidence>
<evidence type="ECO:0000256" key="4">
    <source>
        <dbReference type="ARBA" id="ARBA00022475"/>
    </source>
</evidence>
<dbReference type="InterPro" id="IPR036890">
    <property type="entry name" value="HATPase_C_sf"/>
</dbReference>
<dbReference type="GO" id="GO:0005524">
    <property type="term" value="F:ATP binding"/>
    <property type="evidence" value="ECO:0007669"/>
    <property type="project" value="UniProtKB-KW"/>
</dbReference>
<evidence type="ECO:0000313" key="19">
    <source>
        <dbReference type="Proteomes" id="UP000032680"/>
    </source>
</evidence>
<dbReference type="InterPro" id="IPR004358">
    <property type="entry name" value="Sig_transdc_His_kin-like_C"/>
</dbReference>
<dbReference type="CDD" id="cd06225">
    <property type="entry name" value="HAMP"/>
    <property type="match status" value="1"/>
</dbReference>
<dbReference type="Pfam" id="PF00512">
    <property type="entry name" value="HisKA"/>
    <property type="match status" value="1"/>
</dbReference>
<keyword evidence="14 15" id="KW-0472">Membrane</keyword>
<evidence type="ECO:0000256" key="1">
    <source>
        <dbReference type="ARBA" id="ARBA00000085"/>
    </source>
</evidence>
<dbReference type="PROSITE" id="PS50109">
    <property type="entry name" value="HIS_KIN"/>
    <property type="match status" value="1"/>
</dbReference>
<evidence type="ECO:0000256" key="7">
    <source>
        <dbReference type="ARBA" id="ARBA00022679"/>
    </source>
</evidence>
<dbReference type="GO" id="GO:0000155">
    <property type="term" value="F:phosphorelay sensor kinase activity"/>
    <property type="evidence" value="ECO:0007669"/>
    <property type="project" value="InterPro"/>
</dbReference>
<evidence type="ECO:0000256" key="2">
    <source>
        <dbReference type="ARBA" id="ARBA00004429"/>
    </source>
</evidence>
<dbReference type="EMBL" id="BANB01000945">
    <property type="protein sequence ID" value="GAN78497.1"/>
    <property type="molecule type" value="Genomic_DNA"/>
</dbReference>
<evidence type="ECO:0000256" key="6">
    <source>
        <dbReference type="ARBA" id="ARBA00022553"/>
    </source>
</evidence>
<evidence type="ECO:0000313" key="18">
    <source>
        <dbReference type="EMBL" id="GAN78497.1"/>
    </source>
</evidence>
<dbReference type="Pfam" id="PF00672">
    <property type="entry name" value="HAMP"/>
    <property type="match status" value="1"/>
</dbReference>
<evidence type="ECO:0000256" key="10">
    <source>
        <dbReference type="ARBA" id="ARBA00022777"/>
    </source>
</evidence>
<comment type="catalytic activity">
    <reaction evidence="1">
        <text>ATP + protein L-histidine = ADP + protein N-phospho-L-histidine.</text>
        <dbReference type="EC" id="2.7.13.3"/>
    </reaction>
</comment>
<gene>
    <name evidence="18" type="ORF">Asru_0949_03</name>
</gene>
<keyword evidence="6" id="KW-0597">Phosphoprotein</keyword>
<evidence type="ECO:0000256" key="11">
    <source>
        <dbReference type="ARBA" id="ARBA00022840"/>
    </source>
</evidence>
<feature type="domain" description="Histidine kinase" evidence="16">
    <location>
        <begin position="228"/>
        <end position="425"/>
    </location>
</feature>
<evidence type="ECO:0000256" key="8">
    <source>
        <dbReference type="ARBA" id="ARBA00022692"/>
    </source>
</evidence>
<dbReference type="SMART" id="SM00388">
    <property type="entry name" value="HisKA"/>
    <property type="match status" value="1"/>
</dbReference>
<evidence type="ECO:0000256" key="13">
    <source>
        <dbReference type="ARBA" id="ARBA00023012"/>
    </source>
</evidence>
<dbReference type="InterPro" id="IPR003594">
    <property type="entry name" value="HATPase_dom"/>
</dbReference>
<feature type="domain" description="HAMP" evidence="17">
    <location>
        <begin position="168"/>
        <end position="220"/>
    </location>
</feature>
<evidence type="ECO:0000256" key="5">
    <source>
        <dbReference type="ARBA" id="ARBA00022519"/>
    </source>
</evidence>
<protein>
    <recommendedName>
        <fullName evidence="3">histidine kinase</fullName>
        <ecNumber evidence="3">2.7.13.3</ecNumber>
    </recommendedName>
</protein>
<dbReference type="CDD" id="cd00075">
    <property type="entry name" value="HATPase"/>
    <property type="match status" value="1"/>
</dbReference>
<dbReference type="Pfam" id="PF02518">
    <property type="entry name" value="HATPase_c"/>
    <property type="match status" value="1"/>
</dbReference>
<name>A0A0D6PA03_9PROT</name>
<evidence type="ECO:0000256" key="9">
    <source>
        <dbReference type="ARBA" id="ARBA00022741"/>
    </source>
</evidence>
<evidence type="ECO:0000259" key="16">
    <source>
        <dbReference type="PROSITE" id="PS50109"/>
    </source>
</evidence>
<dbReference type="GO" id="GO:0005886">
    <property type="term" value="C:plasma membrane"/>
    <property type="evidence" value="ECO:0007669"/>
    <property type="project" value="UniProtKB-SubCell"/>
</dbReference>
<dbReference type="Proteomes" id="UP000032680">
    <property type="component" value="Unassembled WGS sequence"/>
</dbReference>
<dbReference type="PANTHER" id="PTHR44936:SF5">
    <property type="entry name" value="SENSOR HISTIDINE KINASE ENVZ"/>
    <property type="match status" value="1"/>
</dbReference>
<comment type="subcellular location">
    <subcellularLocation>
        <location evidence="2">Cell inner membrane</location>
        <topology evidence="2">Multi-pass membrane protein</topology>
    </subcellularLocation>
</comment>
<evidence type="ECO:0000256" key="15">
    <source>
        <dbReference type="SAM" id="Phobius"/>
    </source>
</evidence>
<evidence type="ECO:0000256" key="12">
    <source>
        <dbReference type="ARBA" id="ARBA00022989"/>
    </source>
</evidence>
<dbReference type="PROSITE" id="PS50885">
    <property type="entry name" value="HAMP"/>
    <property type="match status" value="1"/>
</dbReference>